<dbReference type="RefSeq" id="WP_353865449.1">
    <property type="nucleotide sequence ID" value="NZ_CP088295.1"/>
</dbReference>
<accession>A0ABY5PKB3</accession>
<gene>
    <name evidence="1" type="ORF">LRS13_05445</name>
</gene>
<name>A0ABY5PKB3_9ACTN</name>
<keyword evidence="2" id="KW-1185">Reference proteome</keyword>
<dbReference type="EMBL" id="CP088295">
    <property type="protein sequence ID" value="UUY04975.1"/>
    <property type="molecule type" value="Genomic_DNA"/>
</dbReference>
<sequence>MAGAPAPFSRCGAPELATCPACLRPFVVVEALSGMPADDWYEARFRCRNCGWASHSVCPAEVIDGLTAHYEQTLETMRQEATGGLSPPSP</sequence>
<dbReference type="Proteomes" id="UP001058860">
    <property type="component" value="Chromosome"/>
</dbReference>
<protein>
    <submittedName>
        <fullName evidence="1">Uncharacterized protein</fullName>
    </submittedName>
</protein>
<evidence type="ECO:0000313" key="1">
    <source>
        <dbReference type="EMBL" id="UUY04975.1"/>
    </source>
</evidence>
<organism evidence="1 2">
    <name type="scientific">Svornostia abyssi</name>
    <dbReference type="NCBI Taxonomy" id="2898438"/>
    <lineage>
        <taxon>Bacteria</taxon>
        <taxon>Bacillati</taxon>
        <taxon>Actinomycetota</taxon>
        <taxon>Thermoleophilia</taxon>
        <taxon>Solirubrobacterales</taxon>
        <taxon>Baekduiaceae</taxon>
        <taxon>Svornostia</taxon>
    </lineage>
</organism>
<reference evidence="2" key="1">
    <citation type="submission" date="2021-11" db="EMBL/GenBank/DDBJ databases">
        <title>Cultivation dependent microbiological survey of springs from the worlds oldest radium mine currently devoted to the extraction of radon-saturated water.</title>
        <authorList>
            <person name="Kapinusova G."/>
            <person name="Smrhova T."/>
            <person name="Strejcek M."/>
            <person name="Suman J."/>
            <person name="Jani K."/>
            <person name="Pajer P."/>
            <person name="Uhlik O."/>
        </authorList>
    </citation>
    <scope>NUCLEOTIDE SEQUENCE [LARGE SCALE GENOMIC DNA]</scope>
    <source>
        <strain evidence="2">J379</strain>
    </source>
</reference>
<proteinExistence type="predicted"/>
<evidence type="ECO:0000313" key="2">
    <source>
        <dbReference type="Proteomes" id="UP001058860"/>
    </source>
</evidence>